<dbReference type="GO" id="GO:0031380">
    <property type="term" value="C:nuclear RNA-directed RNA polymerase complex"/>
    <property type="evidence" value="ECO:0007669"/>
    <property type="project" value="TreeGrafter"/>
</dbReference>
<dbReference type="Pfam" id="PF13086">
    <property type="entry name" value="AAA_11"/>
    <property type="match status" value="1"/>
</dbReference>
<feature type="domain" description="NF-X1-type" evidence="7">
    <location>
        <begin position="1378"/>
        <end position="1401"/>
    </location>
</feature>
<keyword evidence="4" id="KW-0862">Zinc</keyword>
<dbReference type="InterPro" id="IPR041677">
    <property type="entry name" value="DNA2/NAM7_AAA_11"/>
</dbReference>
<dbReference type="CDD" id="cd18808">
    <property type="entry name" value="SF1_C_Upf1"/>
    <property type="match status" value="1"/>
</dbReference>
<feature type="domain" description="NF-X1-type" evidence="7">
    <location>
        <begin position="1608"/>
        <end position="1621"/>
    </location>
</feature>
<evidence type="ECO:0000256" key="5">
    <source>
        <dbReference type="SAM" id="Coils"/>
    </source>
</evidence>
<sequence>MQTYIDMHTLSDNSKINDIDLDIFQLPSSNATISRSLIPDINMENRHPQRGQSTGPRRPFRGHGQRGQHRSRSQQGQHREHGQQGQHREHGQQSQHEEHGQRGERGKYRRGRQGQHGQRGQHIQSNQRGQHSAQASRNVQESCEPSKYYDWFDLRLKVAEPDENSQQSDSRSSSPSVSQFSGPKFHRQSRNSSGSAQYSHQEKCSKYLHFLQLKRLSEMDENEVAAELSHNPDFKLLLNSDLNKDFIVVTLRILAKLGQANFTRIVINILSDVCQSKFLANLEHYLVSLPSETQSKTKDNRFYWENIDGFWNTLYAFYKAVINFVPVDSHGTLIPVMELTMRYVIESIKTKADHKIDKEIEYGIQKLHQQLKKKREKGSETFMDFRTLNIVPTVEDLNDHHPYIRPCKTHGAYDSVDHYLDVQFRLVREDFLCPLREGIREYKEALAANRKIPKPKSNIRVFQNVKLIGSAIVRNQVGITISFGVMPKINWNRSKLFMYGSLLCFTNDNFKSIFFATVAERDPKLLGRGELVIELCTGSEMMRNMYNCSFVMVESKVYFLPYYHTLRSLRFMTEENFPMKRYIVDAESSPSPPKYLDQSTVYVCKGFRIPVMDTKRWPSAKYLQFDQSQYEAFKCALLQELSVLHGPPGTGKTFMALQIASTLLANSSSWYKSSQPTPMIVVCLTNHALDQFLEGIMLHTESLVRIGEQSKNPNLTKYKLKNVRDNYFNKEKKKNSLWRHMYHNRNLLNVILNELSMLYSVLRALTSDTVIVSPHILRQYANDDRLHGINADDLFTQLFGANSIPLIQEINTYKYNSGESSAKSEYDSEDENIDIDDDFDVASIVLADKSQITCFDISDLDAVIHRLETKIIQCSTNKTEEVHLKEDFNKVLEQFKTLQTTAQGILSQHPLSENQSTSQNYLKYETWEIYSSWLLSCHEVVQKRVVQLETEYDEISAKLDDFKQMTDLEVMRNALVIGLTTTGAARLHETLRALKAPIVLVEEAAEILEAHVICSLTEHCQQVILIGDHKQLRPKPATYELEVNYNLNISLFERIVKMRNKSAQLVVQHRMRPQIAELISPAIYETLVNHVSVFTYPAVKGLEKNLFFLNHQNHELGTSESESMSNPFEIKFLLAFAQYLLQQGYTSDEITILCTYSGQLLKFKEAKRSMPMLCNVRVTTVDNYQGEENKIILLSLVRNNHNGNIGFLRTENRVCVALSRAREGLYIMGNMDNLIVNNEIWPKIKKTLENNDAIGSSLVLQCQNHPDQLTEIRKANDFKISPTGGCSRQCDTVLPCGHTCINLCHISDRDHENYVCKEPCLKRCPNGHRCDSGCNVACPPCKFSITTNIKCGHIATFPCCTDLEEYKCQFKELTPLSCGHTVRKPCHLPFATFQCTHICAKLLSCGHTCKRKCHIKEDPDHLQYVCFEECKKIALECALDHRCYKRCHESCGVCIVDVIKERSCGHKYKVQCSNDVEKKKCSRRCKRELPCGHTCKEKCFMPCGNCKEMTVKIVPDCGHEIKIPCSENPTVAACTGQCPRKLECGHPCKAQCKEPCTKRCEYPRPLPKLGLCQHIYSVPCYKIEAGLPEYADKLLQHCPQPCATALPCGHVCNGSCGSCKQGRIHIACHQPCNKILICGHKCTALCKDQCRPCNKICSLKCQHTECKLKCRVPCTPCQEPCSWRCEHLQCEKLCFEICDREACNEPCRKLTKCGHPCIGFCGEPCPPLCRVCDEKDLPTLVSNKSKSDARFVYLPDCGHCIESDYLDWEWHHSFKIGIKACPVCKSRITHCVRYTNQLKKECKNIEFVVGQVSFRLKKLRDDQQRLVNDINEISQVYTKQFQDFHAHKKLFENLKTIGNGQKHLSISCLKDIRMKLIVTVMILRKLYEIPNIVRDTNNWPVVLNQIIILITCLPTDHNMSYQMVKDIENELIRLHYMVQLCKLEKFHELNKDETALQTEIIYLGLLNLRKFTDVNSNTIYKQLMGLKDSLQSSLTINEEKNIMIKTVGLDDEDWYKCPMGHVFLVRCEKCLHSIPSSPVESE</sequence>
<evidence type="ECO:0000256" key="2">
    <source>
        <dbReference type="ARBA" id="ARBA00022737"/>
    </source>
</evidence>
<evidence type="ECO:0000256" key="3">
    <source>
        <dbReference type="ARBA" id="ARBA00022771"/>
    </source>
</evidence>
<dbReference type="PANTHER" id="PTHR10887:SF341">
    <property type="entry name" value="NFX1-TYPE ZINC FINGER-CONTAINING PROTEIN 1"/>
    <property type="match status" value="1"/>
</dbReference>
<keyword evidence="1" id="KW-0479">Metal-binding</keyword>
<dbReference type="InParanoid" id="A0A6J0B9W6"/>
<feature type="region of interest" description="Disordered" evidence="6">
    <location>
        <begin position="161"/>
        <end position="200"/>
    </location>
</feature>
<feature type="domain" description="NF-X1-type" evidence="7">
    <location>
        <begin position="1491"/>
        <end position="1508"/>
    </location>
</feature>
<dbReference type="InterPro" id="IPR045055">
    <property type="entry name" value="DNA2/NAM7-like"/>
</dbReference>
<feature type="compositionally biased region" description="Low complexity" evidence="6">
    <location>
        <begin position="165"/>
        <end position="181"/>
    </location>
</feature>
<dbReference type="GeneID" id="107217451"/>
<feature type="coiled-coil region" evidence="5">
    <location>
        <begin position="938"/>
        <end position="965"/>
    </location>
</feature>
<dbReference type="GO" id="GO:0031048">
    <property type="term" value="P:regulatory ncRNA-mediated heterochromatin formation"/>
    <property type="evidence" value="ECO:0007669"/>
    <property type="project" value="TreeGrafter"/>
</dbReference>
<keyword evidence="2" id="KW-0677">Repeat</keyword>
<dbReference type="Proteomes" id="UP000829291">
    <property type="component" value="Chromosome 3"/>
</dbReference>
<evidence type="ECO:0000256" key="1">
    <source>
        <dbReference type="ARBA" id="ARBA00022723"/>
    </source>
</evidence>
<keyword evidence="3" id="KW-0863">Zinc-finger</keyword>
<organism evidence="9">
    <name type="scientific">Neodiprion lecontei</name>
    <name type="common">Redheaded pine sawfly</name>
    <dbReference type="NCBI Taxonomy" id="441921"/>
    <lineage>
        <taxon>Eukaryota</taxon>
        <taxon>Metazoa</taxon>
        <taxon>Ecdysozoa</taxon>
        <taxon>Arthropoda</taxon>
        <taxon>Hexapoda</taxon>
        <taxon>Insecta</taxon>
        <taxon>Pterygota</taxon>
        <taxon>Neoptera</taxon>
        <taxon>Endopterygota</taxon>
        <taxon>Hymenoptera</taxon>
        <taxon>Tenthredinoidea</taxon>
        <taxon>Diprionidae</taxon>
        <taxon>Diprioninae</taxon>
        <taxon>Neodiprion</taxon>
    </lineage>
</organism>
<dbReference type="Pfam" id="PF13087">
    <property type="entry name" value="AAA_12"/>
    <property type="match status" value="1"/>
</dbReference>
<name>A0A6J0B9W6_NEOLC</name>
<evidence type="ECO:0000256" key="4">
    <source>
        <dbReference type="ARBA" id="ARBA00022833"/>
    </source>
</evidence>
<feature type="compositionally biased region" description="Polar residues" evidence="6">
    <location>
        <begin position="125"/>
        <end position="142"/>
    </location>
</feature>
<dbReference type="GO" id="GO:0004386">
    <property type="term" value="F:helicase activity"/>
    <property type="evidence" value="ECO:0007669"/>
    <property type="project" value="InterPro"/>
</dbReference>
<keyword evidence="5" id="KW-0175">Coiled coil</keyword>
<accession>A0A6J0B9W6</accession>
<gene>
    <name evidence="9" type="primary">LOC107217451</name>
</gene>
<dbReference type="InterPro" id="IPR027417">
    <property type="entry name" value="P-loop_NTPase"/>
</dbReference>
<dbReference type="PANTHER" id="PTHR10887">
    <property type="entry name" value="DNA2/NAM7 HELICASE FAMILY"/>
    <property type="match status" value="1"/>
</dbReference>
<dbReference type="InterPro" id="IPR047187">
    <property type="entry name" value="SF1_C_Upf1"/>
</dbReference>
<dbReference type="SUPFAM" id="SSF52540">
    <property type="entry name" value="P-loop containing nucleoside triphosphate hydrolases"/>
    <property type="match status" value="1"/>
</dbReference>
<evidence type="ECO:0000313" key="8">
    <source>
        <dbReference type="Proteomes" id="UP000829291"/>
    </source>
</evidence>
<evidence type="ECO:0000256" key="6">
    <source>
        <dbReference type="SAM" id="MobiDB-lite"/>
    </source>
</evidence>
<dbReference type="CDD" id="cd06008">
    <property type="entry name" value="NF-X1-zinc-finger"/>
    <property type="match status" value="1"/>
</dbReference>
<feature type="compositionally biased region" description="Basic and acidic residues" evidence="6">
    <location>
        <begin position="77"/>
        <end position="106"/>
    </location>
</feature>
<dbReference type="Gene3D" id="3.40.50.300">
    <property type="entry name" value="P-loop containing nucleotide triphosphate hydrolases"/>
    <property type="match status" value="3"/>
</dbReference>
<feature type="domain" description="NF-X1-type" evidence="7">
    <location>
        <begin position="1405"/>
        <end position="1432"/>
    </location>
</feature>
<feature type="domain" description="NF-X1-type" evidence="7">
    <location>
        <begin position="1638"/>
        <end position="1655"/>
    </location>
</feature>
<keyword evidence="8" id="KW-1185">Reference proteome</keyword>
<evidence type="ECO:0000259" key="7">
    <source>
        <dbReference type="SMART" id="SM00438"/>
    </source>
</evidence>
<dbReference type="InterPro" id="IPR057373">
    <property type="entry name" value="ZNFX1"/>
</dbReference>
<dbReference type="Pfam" id="PF25396">
    <property type="entry name" value="ZNFX1"/>
    <property type="match status" value="1"/>
</dbReference>
<evidence type="ECO:0000313" key="9">
    <source>
        <dbReference type="RefSeq" id="XP_015510468.2"/>
    </source>
</evidence>
<dbReference type="SMART" id="SM00438">
    <property type="entry name" value="ZnF_NFX"/>
    <property type="match status" value="6"/>
</dbReference>
<dbReference type="RefSeq" id="XP_015510468.2">
    <property type="nucleotide sequence ID" value="XM_015654982.2"/>
</dbReference>
<dbReference type="InterPro" id="IPR000967">
    <property type="entry name" value="Znf_NFX1"/>
</dbReference>
<feature type="compositionally biased region" description="Basic residues" evidence="6">
    <location>
        <begin position="58"/>
        <end position="72"/>
    </location>
</feature>
<dbReference type="KEGG" id="nlo:107217451"/>
<protein>
    <submittedName>
        <fullName evidence="9">NFX1-type zinc finger-containing protein 1 isoform X1</fullName>
    </submittedName>
</protein>
<dbReference type="OrthoDB" id="2423195at2759"/>
<dbReference type="InterPro" id="IPR041679">
    <property type="entry name" value="DNA2/NAM7-like_C"/>
</dbReference>
<dbReference type="GO" id="GO:0008270">
    <property type="term" value="F:zinc ion binding"/>
    <property type="evidence" value="ECO:0007669"/>
    <property type="project" value="UniProtKB-KW"/>
</dbReference>
<feature type="compositionally biased region" description="Polar residues" evidence="6">
    <location>
        <begin position="190"/>
        <end position="199"/>
    </location>
</feature>
<reference evidence="9" key="1">
    <citation type="submission" date="2025-08" db="UniProtKB">
        <authorList>
            <consortium name="RefSeq"/>
        </authorList>
    </citation>
    <scope>IDENTIFICATION</scope>
    <source>
        <tissue evidence="9">Thorax and Abdomen</tissue>
    </source>
</reference>
<feature type="domain" description="NF-X1-type" evidence="7">
    <location>
        <begin position="1296"/>
        <end position="1322"/>
    </location>
</feature>
<feature type="compositionally biased region" description="Low complexity" evidence="6">
    <location>
        <begin position="115"/>
        <end position="124"/>
    </location>
</feature>
<feature type="region of interest" description="Disordered" evidence="6">
    <location>
        <begin position="37"/>
        <end position="142"/>
    </location>
</feature>
<proteinExistence type="predicted"/>